<dbReference type="Proteomes" id="UP000076858">
    <property type="component" value="Unassembled WGS sequence"/>
</dbReference>
<evidence type="ECO:0000313" key="1">
    <source>
        <dbReference type="EMBL" id="KZS12812.1"/>
    </source>
</evidence>
<evidence type="ECO:0000313" key="2">
    <source>
        <dbReference type="Proteomes" id="UP000076858"/>
    </source>
</evidence>
<protein>
    <submittedName>
        <fullName evidence="1">Uncharacterized protein</fullName>
    </submittedName>
</protein>
<dbReference type="EMBL" id="LRGB01001348">
    <property type="protein sequence ID" value="KZS12812.1"/>
    <property type="molecule type" value="Genomic_DNA"/>
</dbReference>
<sequence length="68" mass="7555">MIVALSPVRTAYRWTTGFSRLRPEGWPPHLISTLMALSGIGLSMFSAAQLSTLPASPHKKYFPRGPWN</sequence>
<reference evidence="1 2" key="1">
    <citation type="submission" date="2016-03" db="EMBL/GenBank/DDBJ databases">
        <title>EvidentialGene: Evidence-directed Construction of Genes on Genomes.</title>
        <authorList>
            <person name="Gilbert D.G."/>
            <person name="Choi J.-H."/>
            <person name="Mockaitis K."/>
            <person name="Colbourne J."/>
            <person name="Pfrender M."/>
        </authorList>
    </citation>
    <scope>NUCLEOTIDE SEQUENCE [LARGE SCALE GENOMIC DNA]</scope>
    <source>
        <strain evidence="1 2">Xinb3</strain>
        <tissue evidence="1">Complete organism</tissue>
    </source>
</reference>
<dbReference type="AlphaFoldDB" id="A0A0N8DBF9"/>
<comment type="caution">
    <text evidence="1">The sequence shown here is derived from an EMBL/GenBank/DDBJ whole genome shotgun (WGS) entry which is preliminary data.</text>
</comment>
<organism evidence="1 2">
    <name type="scientific">Daphnia magna</name>
    <dbReference type="NCBI Taxonomy" id="35525"/>
    <lineage>
        <taxon>Eukaryota</taxon>
        <taxon>Metazoa</taxon>
        <taxon>Ecdysozoa</taxon>
        <taxon>Arthropoda</taxon>
        <taxon>Crustacea</taxon>
        <taxon>Branchiopoda</taxon>
        <taxon>Diplostraca</taxon>
        <taxon>Cladocera</taxon>
        <taxon>Anomopoda</taxon>
        <taxon>Daphniidae</taxon>
        <taxon>Daphnia</taxon>
    </lineage>
</organism>
<proteinExistence type="predicted"/>
<name>A0A0N8DBF9_9CRUS</name>
<accession>A0A0N8DBF9</accession>
<gene>
    <name evidence="1" type="ORF">APZ42_022008</name>
</gene>
<keyword evidence="2" id="KW-1185">Reference proteome</keyword>